<feature type="domain" description="CCHC-type" evidence="3">
    <location>
        <begin position="238"/>
        <end position="251"/>
    </location>
</feature>
<dbReference type="EMBL" id="BQNB010020454">
    <property type="protein sequence ID" value="GJT96129.1"/>
    <property type="molecule type" value="Genomic_DNA"/>
</dbReference>
<dbReference type="InterPro" id="IPR036875">
    <property type="entry name" value="Znf_CCHC_sf"/>
</dbReference>
<evidence type="ECO:0000259" key="3">
    <source>
        <dbReference type="PROSITE" id="PS50158"/>
    </source>
</evidence>
<feature type="compositionally biased region" description="Polar residues" evidence="2">
    <location>
        <begin position="418"/>
        <end position="432"/>
    </location>
</feature>
<evidence type="ECO:0000313" key="5">
    <source>
        <dbReference type="Proteomes" id="UP001151760"/>
    </source>
</evidence>
<keyword evidence="5" id="KW-1185">Reference proteome</keyword>
<comment type="caution">
    <text evidence="4">The sequence shown here is derived from an EMBL/GenBank/DDBJ whole genome shotgun (WGS) entry which is preliminary data.</text>
</comment>
<dbReference type="PROSITE" id="PS50158">
    <property type="entry name" value="ZF_CCHC"/>
    <property type="match status" value="1"/>
</dbReference>
<evidence type="ECO:0000256" key="1">
    <source>
        <dbReference type="PROSITE-ProRule" id="PRU00047"/>
    </source>
</evidence>
<sequence>MAAVEVPQTLEYRGGQLNAAPVLEVENFTNWKKRFMCHIIGIEPQFVNIISNGPFIPMAAGQRKPERQWTADERKAANLDQRLKSLIIYKALMNELVNDGIKLSKLEINIGFINGLPNKWLSFYLSLRNTNHVKDSELASIFGKLKHEENLIDSIYENEKSKSLVSATPLSTAFFSTFIVQDFQDSPDDEEDTRSSHEYLNDLEEEYQTRALLAKFKRFFKKGTQRFSNAKATDQTECHKCGKNGHFVRDCWSKTLVPLYQSPFQPKLLHSSKHKPESRHTKDFEVKYNKIKAKLALLSSNASAPSSSSYKNKVKALMALTDKERVSVGNKNANNGEWVKISIEKHVNTEILKENQNLRNQLKELSSITEAWLNSSSKVNKCINEQIPTQKGKILGIDQLTKDTSSSGPKDPVFVKSSADNSEVSITSSNKPKLSKTEDSTLSNHDTGKLMNLQSVAPPSSTGEADTCDHADFMSSMDINQYHTSQSESSSRSRPYRPAMPFPSCIQCGYNDHHSDDCVYYPICEICKSYDHDTHGHNRIISLRKGIKPKNPQHITKNCETCGSNVHTTSDHNNIVWFRKREALQAKKVESFKASKTESSSALRSKTPTKSIYQSLPAQIWDVPGPEGMYVKNFTQWSKGYGYVNTPIMPPNMLGPDLNGKAVNESQIEIKYHTLKRDNEFLHPTQYQLTDIFTKPLDEPTFKRFIVELGMLNIDSKPEASVLTEEN</sequence>
<protein>
    <submittedName>
        <fullName evidence="4">Retrovirus-related pol polyprotein from transposon TNT 1-94</fullName>
    </submittedName>
</protein>
<feature type="region of interest" description="Disordered" evidence="2">
    <location>
        <begin position="401"/>
        <end position="446"/>
    </location>
</feature>
<keyword evidence="1" id="KW-0863">Zinc-finger</keyword>
<keyword evidence="1" id="KW-0862">Zinc</keyword>
<proteinExistence type="predicted"/>
<dbReference type="Gene3D" id="4.10.60.10">
    <property type="entry name" value="Zinc finger, CCHC-type"/>
    <property type="match status" value="1"/>
</dbReference>
<dbReference type="Proteomes" id="UP001151760">
    <property type="component" value="Unassembled WGS sequence"/>
</dbReference>
<evidence type="ECO:0000256" key="2">
    <source>
        <dbReference type="SAM" id="MobiDB-lite"/>
    </source>
</evidence>
<accession>A0ABQ5I7M0</accession>
<reference evidence="4" key="1">
    <citation type="journal article" date="2022" name="Int. J. Mol. Sci.">
        <title>Draft Genome of Tanacetum Coccineum: Genomic Comparison of Closely Related Tanacetum-Family Plants.</title>
        <authorList>
            <person name="Yamashiro T."/>
            <person name="Shiraishi A."/>
            <person name="Nakayama K."/>
            <person name="Satake H."/>
        </authorList>
    </citation>
    <scope>NUCLEOTIDE SEQUENCE</scope>
</reference>
<dbReference type="SMART" id="SM00343">
    <property type="entry name" value="ZnF_C2HC"/>
    <property type="match status" value="2"/>
</dbReference>
<dbReference type="SUPFAM" id="SSF57756">
    <property type="entry name" value="Retrovirus zinc finger-like domains"/>
    <property type="match status" value="1"/>
</dbReference>
<dbReference type="InterPro" id="IPR001878">
    <property type="entry name" value="Znf_CCHC"/>
</dbReference>
<gene>
    <name evidence="4" type="ORF">Tco_1091647</name>
</gene>
<evidence type="ECO:0000313" key="4">
    <source>
        <dbReference type="EMBL" id="GJT96129.1"/>
    </source>
</evidence>
<keyword evidence="1" id="KW-0479">Metal-binding</keyword>
<reference evidence="4" key="2">
    <citation type="submission" date="2022-01" db="EMBL/GenBank/DDBJ databases">
        <authorList>
            <person name="Yamashiro T."/>
            <person name="Shiraishi A."/>
            <person name="Satake H."/>
            <person name="Nakayama K."/>
        </authorList>
    </citation>
    <scope>NUCLEOTIDE SEQUENCE</scope>
</reference>
<name>A0ABQ5I7M0_9ASTR</name>
<organism evidence="4 5">
    <name type="scientific">Tanacetum coccineum</name>
    <dbReference type="NCBI Taxonomy" id="301880"/>
    <lineage>
        <taxon>Eukaryota</taxon>
        <taxon>Viridiplantae</taxon>
        <taxon>Streptophyta</taxon>
        <taxon>Embryophyta</taxon>
        <taxon>Tracheophyta</taxon>
        <taxon>Spermatophyta</taxon>
        <taxon>Magnoliopsida</taxon>
        <taxon>eudicotyledons</taxon>
        <taxon>Gunneridae</taxon>
        <taxon>Pentapetalae</taxon>
        <taxon>asterids</taxon>
        <taxon>campanulids</taxon>
        <taxon>Asterales</taxon>
        <taxon>Asteraceae</taxon>
        <taxon>Asteroideae</taxon>
        <taxon>Anthemideae</taxon>
        <taxon>Anthemidinae</taxon>
        <taxon>Tanacetum</taxon>
    </lineage>
</organism>